<dbReference type="EMBL" id="JACHHZ010000001">
    <property type="protein sequence ID" value="MBB6091868.1"/>
    <property type="molecule type" value="Genomic_DNA"/>
</dbReference>
<dbReference type="GO" id="GO:0003677">
    <property type="term" value="F:DNA binding"/>
    <property type="evidence" value="ECO:0007669"/>
    <property type="project" value="InterPro"/>
</dbReference>
<dbReference type="PANTHER" id="PTHR34824">
    <property type="entry name" value="HEAT-INDUCIBLE TRANSCRIPTION REPRESSOR HRCA"/>
    <property type="match status" value="1"/>
</dbReference>
<dbReference type="InterPro" id="IPR021153">
    <property type="entry name" value="HrcA_C"/>
</dbReference>
<comment type="function">
    <text evidence="5">Negative regulator of class I heat shock genes (grpE-dnaK-dnaJ and groELS operons). Prevents heat-shock induction of these operons.</text>
</comment>
<dbReference type="Gene3D" id="3.30.450.40">
    <property type="match status" value="1"/>
</dbReference>
<evidence type="ECO:0000256" key="5">
    <source>
        <dbReference type="HAMAP-Rule" id="MF_00081"/>
    </source>
</evidence>
<accession>A0A841HHY4</accession>
<evidence type="ECO:0000256" key="3">
    <source>
        <dbReference type="ARBA" id="ARBA00023016"/>
    </source>
</evidence>
<sequence>MSPETGEDLLNERAQQLLKRLVEHYIRDGQPVGSRTLSRDVGLTLSAATIRNVMADLEALGFVTSPHTSAGRVPTDKGYRFFVDTLLKYEPLEQAKVVQIQSHLGEHVDNPKALVAAASRMLSSVTRMAGVVTLPRQSHAALSQIEFIPLSDNRVLAVLVVNGREVQNRILQLERRYSADELRRASNYLNQELAGKELSVIRDHLVAQLKETRETLNQLMLDAILLAQQVVDVPPATGRMEYVMAGETNLMNFAELSSVEKLRRLFDAFTQQRDILNLLDNSLRAEGVQIFIGHESGHTILDDCSIVTAPYTLDQEVVGVLGVIGPTRMAYERVIPIVDITAKLLGSALNQRS</sequence>
<dbReference type="PIRSF" id="PIRSF005485">
    <property type="entry name" value="HrcA"/>
    <property type="match status" value="1"/>
</dbReference>
<dbReference type="Pfam" id="PF01628">
    <property type="entry name" value="HrcA"/>
    <property type="match status" value="1"/>
</dbReference>
<evidence type="ECO:0000256" key="4">
    <source>
        <dbReference type="ARBA" id="ARBA00023163"/>
    </source>
</evidence>
<keyword evidence="9" id="KW-1185">Reference proteome</keyword>
<evidence type="ECO:0000259" key="7">
    <source>
        <dbReference type="Pfam" id="PF03444"/>
    </source>
</evidence>
<dbReference type="NCBIfam" id="TIGR00331">
    <property type="entry name" value="hrcA"/>
    <property type="match status" value="1"/>
</dbReference>
<comment type="similarity">
    <text evidence="5">Belongs to the HrcA family.</text>
</comment>
<feature type="domain" description="Winged helix-turn-helix transcription repressor HrcA DNA-binding" evidence="7">
    <location>
        <begin position="13"/>
        <end position="81"/>
    </location>
</feature>
<keyword evidence="3 5" id="KW-0346">Stress response</keyword>
<comment type="caution">
    <text evidence="8">The sequence shown here is derived from an EMBL/GenBank/DDBJ whole genome shotgun (WGS) entry which is preliminary data.</text>
</comment>
<dbReference type="Gene3D" id="3.30.390.60">
    <property type="entry name" value="Heat-inducible transcription repressor hrca homolog, domain 3"/>
    <property type="match status" value="1"/>
</dbReference>
<dbReference type="Proteomes" id="UP000588068">
    <property type="component" value="Unassembled WGS sequence"/>
</dbReference>
<evidence type="ECO:0000256" key="1">
    <source>
        <dbReference type="ARBA" id="ARBA00022491"/>
    </source>
</evidence>
<proteinExistence type="inferred from homology"/>
<keyword evidence="1 5" id="KW-0678">Repressor</keyword>
<organism evidence="8 9">
    <name type="scientific">Povalibacter uvarum</name>
    <dbReference type="NCBI Taxonomy" id="732238"/>
    <lineage>
        <taxon>Bacteria</taxon>
        <taxon>Pseudomonadati</taxon>
        <taxon>Pseudomonadota</taxon>
        <taxon>Gammaproteobacteria</taxon>
        <taxon>Steroidobacterales</taxon>
        <taxon>Steroidobacteraceae</taxon>
        <taxon>Povalibacter</taxon>
    </lineage>
</organism>
<dbReference type="InterPro" id="IPR023120">
    <property type="entry name" value="WHTH_transcript_rep_HrcA_IDD"/>
</dbReference>
<dbReference type="InterPro" id="IPR029016">
    <property type="entry name" value="GAF-like_dom_sf"/>
</dbReference>
<evidence type="ECO:0000313" key="8">
    <source>
        <dbReference type="EMBL" id="MBB6091868.1"/>
    </source>
</evidence>
<dbReference type="InterPro" id="IPR002571">
    <property type="entry name" value="HrcA"/>
</dbReference>
<dbReference type="Gene3D" id="1.10.10.10">
    <property type="entry name" value="Winged helix-like DNA-binding domain superfamily/Winged helix DNA-binding domain"/>
    <property type="match status" value="1"/>
</dbReference>
<dbReference type="AlphaFoldDB" id="A0A841HHY4"/>
<reference evidence="8 9" key="1">
    <citation type="submission" date="2020-08" db="EMBL/GenBank/DDBJ databases">
        <title>Genomic Encyclopedia of Type Strains, Phase IV (KMG-IV): sequencing the most valuable type-strain genomes for metagenomic binning, comparative biology and taxonomic classification.</title>
        <authorList>
            <person name="Goeker M."/>
        </authorList>
    </citation>
    <scope>NUCLEOTIDE SEQUENCE [LARGE SCALE GENOMIC DNA]</scope>
    <source>
        <strain evidence="8 9">DSM 26723</strain>
    </source>
</reference>
<dbReference type="InterPro" id="IPR005104">
    <property type="entry name" value="WHTH_HrcA_DNA-bd"/>
</dbReference>
<dbReference type="SUPFAM" id="SSF55781">
    <property type="entry name" value="GAF domain-like"/>
    <property type="match status" value="1"/>
</dbReference>
<dbReference type="InterPro" id="IPR036390">
    <property type="entry name" value="WH_DNA-bd_sf"/>
</dbReference>
<dbReference type="HAMAP" id="MF_00081">
    <property type="entry name" value="HrcA"/>
    <property type="match status" value="1"/>
</dbReference>
<name>A0A841HHY4_9GAMM</name>
<evidence type="ECO:0000256" key="2">
    <source>
        <dbReference type="ARBA" id="ARBA00023015"/>
    </source>
</evidence>
<evidence type="ECO:0000259" key="6">
    <source>
        <dbReference type="Pfam" id="PF01628"/>
    </source>
</evidence>
<evidence type="ECO:0000313" key="9">
    <source>
        <dbReference type="Proteomes" id="UP000588068"/>
    </source>
</evidence>
<dbReference type="GO" id="GO:0045892">
    <property type="term" value="P:negative regulation of DNA-templated transcription"/>
    <property type="evidence" value="ECO:0007669"/>
    <property type="project" value="UniProtKB-UniRule"/>
</dbReference>
<dbReference type="RefSeq" id="WP_184329634.1">
    <property type="nucleotide sequence ID" value="NZ_JACHHZ010000001.1"/>
</dbReference>
<protein>
    <recommendedName>
        <fullName evidence="5">Heat-inducible transcription repressor HrcA</fullName>
    </recommendedName>
</protein>
<keyword evidence="2 5" id="KW-0805">Transcription regulation</keyword>
<keyword evidence="4 5" id="KW-0804">Transcription</keyword>
<dbReference type="Pfam" id="PF03444">
    <property type="entry name" value="WHD_HrcA"/>
    <property type="match status" value="1"/>
</dbReference>
<dbReference type="PANTHER" id="PTHR34824:SF1">
    <property type="entry name" value="HEAT-INDUCIBLE TRANSCRIPTION REPRESSOR HRCA"/>
    <property type="match status" value="1"/>
</dbReference>
<dbReference type="SUPFAM" id="SSF46785">
    <property type="entry name" value="Winged helix' DNA-binding domain"/>
    <property type="match status" value="1"/>
</dbReference>
<dbReference type="InterPro" id="IPR036388">
    <property type="entry name" value="WH-like_DNA-bd_sf"/>
</dbReference>
<gene>
    <name evidence="5" type="primary">hrcA</name>
    <name evidence="8" type="ORF">HNQ60_000714</name>
</gene>
<feature type="domain" description="Heat-inducible transcription repressor HrcA C-terminal" evidence="6">
    <location>
        <begin position="114"/>
        <end position="335"/>
    </location>
</feature>